<dbReference type="InterPro" id="IPR045518">
    <property type="entry name" value="2EXR"/>
</dbReference>
<dbReference type="PANTHER" id="PTHR35910:SF6">
    <property type="entry name" value="2EXR DOMAIN-CONTAINING PROTEIN"/>
    <property type="match status" value="1"/>
</dbReference>
<keyword evidence="3" id="KW-1185">Reference proteome</keyword>
<organism evidence="2 3">
    <name type="scientific">Botrytis galanthina</name>
    <dbReference type="NCBI Taxonomy" id="278940"/>
    <lineage>
        <taxon>Eukaryota</taxon>
        <taxon>Fungi</taxon>
        <taxon>Dikarya</taxon>
        <taxon>Ascomycota</taxon>
        <taxon>Pezizomycotina</taxon>
        <taxon>Leotiomycetes</taxon>
        <taxon>Helotiales</taxon>
        <taxon>Sclerotiniaceae</taxon>
        <taxon>Botrytis</taxon>
    </lineage>
</organism>
<dbReference type="PANTHER" id="PTHR35910">
    <property type="entry name" value="2EXR DOMAIN-CONTAINING PROTEIN"/>
    <property type="match status" value="1"/>
</dbReference>
<dbReference type="Pfam" id="PF20150">
    <property type="entry name" value="2EXR"/>
    <property type="match status" value="1"/>
</dbReference>
<proteinExistence type="predicted"/>
<evidence type="ECO:0000313" key="3">
    <source>
        <dbReference type="Proteomes" id="UP000308671"/>
    </source>
</evidence>
<reference evidence="2 3" key="1">
    <citation type="submission" date="2017-12" db="EMBL/GenBank/DDBJ databases">
        <title>Comparative genomics of Botrytis spp.</title>
        <authorList>
            <person name="Valero-Jimenez C.A."/>
            <person name="Tapia P."/>
            <person name="Veloso J."/>
            <person name="Silva-Moreno E."/>
            <person name="Staats M."/>
            <person name="Valdes J.H."/>
            <person name="Van Kan J.A.L."/>
        </authorList>
    </citation>
    <scope>NUCLEOTIDE SEQUENCE [LARGE SCALE GENOMIC DNA]</scope>
    <source>
        <strain evidence="2 3">MUCL435</strain>
    </source>
</reference>
<evidence type="ECO:0000313" key="2">
    <source>
        <dbReference type="EMBL" id="THV46747.1"/>
    </source>
</evidence>
<evidence type="ECO:0000259" key="1">
    <source>
        <dbReference type="Pfam" id="PF20150"/>
    </source>
</evidence>
<sequence length="349" mass="39073">MSSNNKNPIVPGTVRALTNKWQAVGQSNPQQANLSLLDALPDRNCSLAAQPVPGPALAVAINRWENRTTPTPAQQALQLFNALPDGESSLISQTSQSNAVVRAPPRSPSFAFSSLPPEIRLMIWKLLIPAPQTIRITDNAMRHNRAHSRQNPAILYVNQESRTEALKYLTRLFGGVNGVGFPEQFRYFNPSSDLIYFDGGPTRLFVFPPTILPPVADLTAEAPMAQGDNVLSIQVDEDQMNEAGPAAYFRNLECFIIQYDFSRLRSFGPYPRNNAGRQMFVQDINRHMRLDASLARGWFQTRFNAGLISRVPRIEMLLTRSDQRVVDSTGQYGIDYFRNNPISRKFLVV</sequence>
<comment type="caution">
    <text evidence="2">The sequence shown here is derived from an EMBL/GenBank/DDBJ whole genome shotgun (WGS) entry which is preliminary data.</text>
</comment>
<dbReference type="AlphaFoldDB" id="A0A4S8QNT5"/>
<name>A0A4S8QNT5_9HELO</name>
<dbReference type="EMBL" id="PQXL01000363">
    <property type="protein sequence ID" value="THV46747.1"/>
    <property type="molecule type" value="Genomic_DNA"/>
</dbReference>
<feature type="domain" description="2EXR" evidence="1">
    <location>
        <begin position="112"/>
        <end position="195"/>
    </location>
</feature>
<dbReference type="Proteomes" id="UP000308671">
    <property type="component" value="Unassembled WGS sequence"/>
</dbReference>
<protein>
    <recommendedName>
        <fullName evidence="1">2EXR domain-containing protein</fullName>
    </recommendedName>
</protein>
<dbReference type="OrthoDB" id="3473305at2759"/>
<gene>
    <name evidence="2" type="ORF">BGAL_0363g00140</name>
</gene>
<accession>A0A4S8QNT5</accession>